<gene>
    <name evidence="5" type="primary">gnd</name>
    <name evidence="5" type="ORF">ACH49W_36230</name>
</gene>
<dbReference type="Pfam" id="PF03446">
    <property type="entry name" value="NAD_binding_2"/>
    <property type="match status" value="1"/>
</dbReference>
<sequence length="339" mass="35228">MQLGMVGAGRMGAGLVRRLTQAGHSCVVYDPNSAAVDRLRADGVAGVASLPEFVGALEKPRIAWVMVPAAVVGSVVAELASLLEPGDVVVDGGNSFYRDAVVRAGELAARGIEYVDVGTSGGVHGAERGFCLMVGGTKNAVLQLEPVFRALAPGVDAAGRTFGRRGRPAPEEHGYVHCGGPGAGHFVKMVHNGIEYGQMAALAEGMAILRNAGIGAKSRSCDAETAPLPNAAFYRYDFDIAAILEAWRRGSVVSSWLTDLTAAAVHADPDLAAFSGHVADSGEGRWTLQAAIDEGVPAHVLAAALLERFSSRGEGEYANKALSAMRKAFGGHLEQEVLV</sequence>
<dbReference type="Proteomes" id="UP001611415">
    <property type="component" value="Unassembled WGS sequence"/>
</dbReference>
<dbReference type="NCBIfam" id="NF007161">
    <property type="entry name" value="PRK09599.1"/>
    <property type="match status" value="1"/>
</dbReference>
<evidence type="ECO:0000256" key="1">
    <source>
        <dbReference type="ARBA" id="ARBA00008419"/>
    </source>
</evidence>
<name>A0ABW7XCF2_9NOCA</name>
<dbReference type="InterPro" id="IPR008927">
    <property type="entry name" value="6-PGluconate_DH-like_C_sf"/>
</dbReference>
<evidence type="ECO:0000259" key="4">
    <source>
        <dbReference type="SMART" id="SM01350"/>
    </source>
</evidence>
<evidence type="ECO:0000313" key="5">
    <source>
        <dbReference type="EMBL" id="MFI2478810.1"/>
    </source>
</evidence>
<comment type="caution">
    <text evidence="5">The sequence shown here is derived from an EMBL/GenBank/DDBJ whole genome shotgun (WGS) entry which is preliminary data.</text>
</comment>
<evidence type="ECO:0000256" key="2">
    <source>
        <dbReference type="ARBA" id="ARBA00023002"/>
    </source>
</evidence>
<dbReference type="GO" id="GO:0016491">
    <property type="term" value="F:oxidoreductase activity"/>
    <property type="evidence" value="ECO:0007669"/>
    <property type="project" value="UniProtKB-KW"/>
</dbReference>
<dbReference type="Gene3D" id="3.40.50.720">
    <property type="entry name" value="NAD(P)-binding Rossmann-like Domain"/>
    <property type="match status" value="1"/>
</dbReference>
<organism evidence="5 6">
    <name type="scientific">Nocardia xishanensis</name>
    <dbReference type="NCBI Taxonomy" id="238964"/>
    <lineage>
        <taxon>Bacteria</taxon>
        <taxon>Bacillati</taxon>
        <taxon>Actinomycetota</taxon>
        <taxon>Actinomycetes</taxon>
        <taxon>Mycobacteriales</taxon>
        <taxon>Nocardiaceae</taxon>
        <taxon>Nocardia</taxon>
    </lineage>
</organism>
<evidence type="ECO:0000256" key="3">
    <source>
        <dbReference type="ARBA" id="ARBA00023064"/>
    </source>
</evidence>
<dbReference type="SMART" id="SM01350">
    <property type="entry name" value="6PGD"/>
    <property type="match status" value="1"/>
</dbReference>
<dbReference type="EC" id="1.1.1.343" evidence="5"/>
<dbReference type="InterPro" id="IPR013328">
    <property type="entry name" value="6PGD_dom2"/>
</dbReference>
<keyword evidence="2 5" id="KW-0560">Oxidoreductase</keyword>
<dbReference type="PANTHER" id="PTHR11811">
    <property type="entry name" value="6-PHOSPHOGLUCONATE DEHYDROGENASE"/>
    <property type="match status" value="1"/>
</dbReference>
<reference evidence="5 6" key="1">
    <citation type="submission" date="2024-10" db="EMBL/GenBank/DDBJ databases">
        <title>The Natural Products Discovery Center: Release of the First 8490 Sequenced Strains for Exploring Actinobacteria Biosynthetic Diversity.</title>
        <authorList>
            <person name="Kalkreuter E."/>
            <person name="Kautsar S.A."/>
            <person name="Yang D."/>
            <person name="Bader C.D."/>
            <person name="Teijaro C.N."/>
            <person name="Fluegel L."/>
            <person name="Davis C.M."/>
            <person name="Simpson J.R."/>
            <person name="Lauterbach L."/>
            <person name="Steele A.D."/>
            <person name="Gui C."/>
            <person name="Meng S."/>
            <person name="Li G."/>
            <person name="Viehrig K."/>
            <person name="Ye F."/>
            <person name="Su P."/>
            <person name="Kiefer A.F."/>
            <person name="Nichols A."/>
            <person name="Cepeda A.J."/>
            <person name="Yan W."/>
            <person name="Fan B."/>
            <person name="Jiang Y."/>
            <person name="Adhikari A."/>
            <person name="Zheng C.-J."/>
            <person name="Schuster L."/>
            <person name="Cowan T.M."/>
            <person name="Smanski M.J."/>
            <person name="Chevrette M.G."/>
            <person name="De Carvalho L.P.S."/>
            <person name="Shen B."/>
        </authorList>
    </citation>
    <scope>NUCLEOTIDE SEQUENCE [LARGE SCALE GENOMIC DNA]</scope>
    <source>
        <strain evidence="5 6">NPDC019275</strain>
    </source>
</reference>
<proteinExistence type="inferred from homology"/>
<feature type="domain" description="6-phosphogluconate dehydrogenase C-terminal" evidence="4">
    <location>
        <begin position="184"/>
        <end position="338"/>
    </location>
</feature>
<dbReference type="InterPro" id="IPR036291">
    <property type="entry name" value="NAD(P)-bd_dom_sf"/>
</dbReference>
<dbReference type="RefSeq" id="WP_397096488.1">
    <property type="nucleotide sequence ID" value="NZ_JBIRYO010000062.1"/>
</dbReference>
<dbReference type="SUPFAM" id="SSF48179">
    <property type="entry name" value="6-phosphogluconate dehydrogenase C-terminal domain-like"/>
    <property type="match status" value="1"/>
</dbReference>
<evidence type="ECO:0000313" key="6">
    <source>
        <dbReference type="Proteomes" id="UP001611415"/>
    </source>
</evidence>
<dbReference type="InterPro" id="IPR006114">
    <property type="entry name" value="6PGDH_C"/>
</dbReference>
<keyword evidence="3" id="KW-0311">Gluconate utilization</keyword>
<keyword evidence="6" id="KW-1185">Reference proteome</keyword>
<dbReference type="InterPro" id="IPR006115">
    <property type="entry name" value="6PGDH_NADP-bd"/>
</dbReference>
<dbReference type="SUPFAM" id="SSF51735">
    <property type="entry name" value="NAD(P)-binding Rossmann-fold domains"/>
    <property type="match status" value="1"/>
</dbReference>
<dbReference type="InterPro" id="IPR004849">
    <property type="entry name" value="6DGDH_YqeC"/>
</dbReference>
<accession>A0ABW7XCF2</accession>
<comment type="similarity">
    <text evidence="1">Belongs to the 6-phosphogluconate dehydrogenase family.</text>
</comment>
<protein>
    <submittedName>
        <fullName evidence="5">Phosphogluconate dehydrogenase (NAD(+)-dependent, decarboxylating)</fullName>
        <ecNumber evidence="5">1.1.1.343</ecNumber>
    </submittedName>
</protein>
<dbReference type="Gene3D" id="1.10.1040.10">
    <property type="entry name" value="N-(1-d-carboxylethyl)-l-norvaline Dehydrogenase, domain 2"/>
    <property type="match status" value="1"/>
</dbReference>
<dbReference type="InterPro" id="IPR006183">
    <property type="entry name" value="Pgluconate_DH"/>
</dbReference>
<dbReference type="PRINTS" id="PR00076">
    <property type="entry name" value="6PGDHDRGNASE"/>
</dbReference>
<dbReference type="Pfam" id="PF00393">
    <property type="entry name" value="6PGD"/>
    <property type="match status" value="1"/>
</dbReference>
<dbReference type="NCBIfam" id="TIGR00872">
    <property type="entry name" value="gnd_rel"/>
    <property type="match status" value="1"/>
</dbReference>
<dbReference type="EMBL" id="JBIRYO010000062">
    <property type="protein sequence ID" value="MFI2478810.1"/>
    <property type="molecule type" value="Genomic_DNA"/>
</dbReference>